<feature type="binding site" evidence="7">
    <location>
        <position position="191"/>
    </location>
    <ligand>
        <name>Fe(2+)</name>
        <dbReference type="ChEBI" id="CHEBI:29033"/>
    </ligand>
</feature>
<dbReference type="PANTHER" id="PTHR11108">
    <property type="entry name" value="FERROCHELATASE"/>
    <property type="match status" value="1"/>
</dbReference>
<evidence type="ECO:0000256" key="1">
    <source>
        <dbReference type="ARBA" id="ARBA00007718"/>
    </source>
</evidence>
<organism evidence="9 10">
    <name type="scientific">Mucilaginibacter robiniae</name>
    <dbReference type="NCBI Taxonomy" id="2728022"/>
    <lineage>
        <taxon>Bacteria</taxon>
        <taxon>Pseudomonadati</taxon>
        <taxon>Bacteroidota</taxon>
        <taxon>Sphingobacteriia</taxon>
        <taxon>Sphingobacteriales</taxon>
        <taxon>Sphingobacteriaceae</taxon>
        <taxon>Mucilaginibacter</taxon>
    </lineage>
</organism>
<dbReference type="AlphaFoldDB" id="A0A7L5E614"/>
<sequence>MFMKGILLVNLGTPDSPQTADVRRYLDEFLMDERVIDINAVGRTFLVKGIIVPFRGPQSAKSYQKIWTPEGSPLLVYSVKSAKMLQERLGSDYQVELAMRYQNPSIQTALDKLKAAKVDSIQVISLFPQYASATTGSVHQKVMELVSIWQTIPEISFVNSFYDNDLMIEAFAQNGAKYNPASYDHILFSFHGLPERQLKKADETHSYCLQANDCCGSINETNKFCYSAQSHATARLIAAKLNIPKENYTICFQSRLGRDPWRKPYTSEVIADLAKKGAKKILVFCPAFVADCLETVYEIAEEYDIEFKHLGGEKVQLVESLNDSPLWVDALEQMVKTQLNKAAQL</sequence>
<evidence type="ECO:0000256" key="6">
    <source>
        <dbReference type="ARBA" id="ARBA00024536"/>
    </source>
</evidence>
<evidence type="ECO:0000256" key="2">
    <source>
        <dbReference type="ARBA" id="ARBA00023004"/>
    </source>
</evidence>
<dbReference type="UniPathway" id="UPA00252">
    <property type="reaction ID" value="UER00325"/>
</dbReference>
<dbReference type="InterPro" id="IPR033644">
    <property type="entry name" value="Ferrochelatase_C"/>
</dbReference>
<evidence type="ECO:0000313" key="10">
    <source>
        <dbReference type="Proteomes" id="UP000503278"/>
    </source>
</evidence>
<comment type="pathway">
    <text evidence="7">Porphyrin-containing compound metabolism; protoheme biosynthesis; protoheme from protoporphyrin-IX: step 1/1.</text>
</comment>
<comment type="subcellular location">
    <subcellularLocation>
        <location evidence="7">Cytoplasm</location>
    </subcellularLocation>
</comment>
<dbReference type="Gene3D" id="3.40.50.1400">
    <property type="match status" value="2"/>
</dbReference>
<dbReference type="CDD" id="cd00419">
    <property type="entry name" value="Ferrochelatase_C"/>
    <property type="match status" value="1"/>
</dbReference>
<name>A0A7L5E614_9SPHI</name>
<dbReference type="InterPro" id="IPR033659">
    <property type="entry name" value="Ferrochelatase_N"/>
</dbReference>
<feature type="binding site" evidence="7">
    <location>
        <position position="294"/>
    </location>
    <ligand>
        <name>Fe(2+)</name>
        <dbReference type="ChEBI" id="CHEBI:29033"/>
    </ligand>
</feature>
<keyword evidence="7" id="KW-0479">Metal-binding</keyword>
<accession>A0A7L5E614</accession>
<dbReference type="NCBIfam" id="TIGR00109">
    <property type="entry name" value="hemH"/>
    <property type="match status" value="1"/>
</dbReference>
<keyword evidence="4 7" id="KW-0456">Lyase</keyword>
<dbReference type="GO" id="GO:0004325">
    <property type="term" value="F:ferrochelatase activity"/>
    <property type="evidence" value="ECO:0007669"/>
    <property type="project" value="UniProtKB-UniRule"/>
</dbReference>
<evidence type="ECO:0000256" key="8">
    <source>
        <dbReference type="RuleBase" id="RU004185"/>
    </source>
</evidence>
<dbReference type="SUPFAM" id="SSF53800">
    <property type="entry name" value="Chelatase"/>
    <property type="match status" value="1"/>
</dbReference>
<gene>
    <name evidence="7 9" type="primary">hemH</name>
    <name evidence="9" type="ORF">HH214_14995</name>
</gene>
<dbReference type="CDD" id="cd03411">
    <property type="entry name" value="Ferrochelatase_N"/>
    <property type="match status" value="1"/>
</dbReference>
<dbReference type="GO" id="GO:0046872">
    <property type="term" value="F:metal ion binding"/>
    <property type="evidence" value="ECO:0007669"/>
    <property type="project" value="UniProtKB-KW"/>
</dbReference>
<dbReference type="PANTHER" id="PTHR11108:SF1">
    <property type="entry name" value="FERROCHELATASE, MITOCHONDRIAL"/>
    <property type="match status" value="1"/>
</dbReference>
<dbReference type="Proteomes" id="UP000503278">
    <property type="component" value="Chromosome"/>
</dbReference>
<keyword evidence="7" id="KW-0963">Cytoplasm</keyword>
<keyword evidence="5 7" id="KW-0627">Porphyrin biosynthesis</keyword>
<keyword evidence="2 7" id="KW-0408">Iron</keyword>
<comment type="catalytic activity">
    <reaction evidence="6">
        <text>Fe-coproporphyrin III + 2 H(+) = coproporphyrin III + Fe(2+)</text>
        <dbReference type="Rhea" id="RHEA:49572"/>
        <dbReference type="ChEBI" id="CHEBI:15378"/>
        <dbReference type="ChEBI" id="CHEBI:29033"/>
        <dbReference type="ChEBI" id="CHEBI:68438"/>
        <dbReference type="ChEBI" id="CHEBI:131725"/>
        <dbReference type="EC" id="4.99.1.9"/>
    </reaction>
    <physiologicalReaction direction="right-to-left" evidence="6">
        <dbReference type="Rhea" id="RHEA:49574"/>
    </physiologicalReaction>
</comment>
<comment type="catalytic activity">
    <reaction evidence="7">
        <text>heme b + 2 H(+) = protoporphyrin IX + Fe(2+)</text>
        <dbReference type="Rhea" id="RHEA:22584"/>
        <dbReference type="ChEBI" id="CHEBI:15378"/>
        <dbReference type="ChEBI" id="CHEBI:29033"/>
        <dbReference type="ChEBI" id="CHEBI:57306"/>
        <dbReference type="ChEBI" id="CHEBI:60344"/>
        <dbReference type="EC" id="4.98.1.1"/>
    </reaction>
</comment>
<dbReference type="EMBL" id="CP051682">
    <property type="protein sequence ID" value="QJD98431.1"/>
    <property type="molecule type" value="Genomic_DNA"/>
</dbReference>
<dbReference type="KEGG" id="mrob:HH214_14995"/>
<dbReference type="GO" id="GO:0005737">
    <property type="term" value="C:cytoplasm"/>
    <property type="evidence" value="ECO:0007669"/>
    <property type="project" value="UniProtKB-SubCell"/>
</dbReference>
<dbReference type="HAMAP" id="MF_00323">
    <property type="entry name" value="Ferrochelatase"/>
    <property type="match status" value="1"/>
</dbReference>
<evidence type="ECO:0000256" key="7">
    <source>
        <dbReference type="HAMAP-Rule" id="MF_00323"/>
    </source>
</evidence>
<protein>
    <recommendedName>
        <fullName evidence="7">Ferrochelatase</fullName>
        <ecNumber evidence="7">4.98.1.1</ecNumber>
    </recommendedName>
    <alternativeName>
        <fullName evidence="7">Heme synthase</fullName>
    </alternativeName>
    <alternativeName>
        <fullName evidence="7">Protoheme ferro-lyase</fullName>
    </alternativeName>
</protein>
<evidence type="ECO:0000256" key="4">
    <source>
        <dbReference type="ARBA" id="ARBA00023239"/>
    </source>
</evidence>
<evidence type="ECO:0000256" key="3">
    <source>
        <dbReference type="ARBA" id="ARBA00023133"/>
    </source>
</evidence>
<dbReference type="InterPro" id="IPR001015">
    <property type="entry name" value="Ferrochelatase"/>
</dbReference>
<dbReference type="EC" id="4.98.1.1" evidence="7"/>
<dbReference type="GO" id="GO:0006783">
    <property type="term" value="P:heme biosynthetic process"/>
    <property type="evidence" value="ECO:0007669"/>
    <property type="project" value="UniProtKB-UniRule"/>
</dbReference>
<keyword evidence="10" id="KW-1185">Reference proteome</keyword>
<reference evidence="9 10" key="1">
    <citation type="submission" date="2020-04" db="EMBL/GenBank/DDBJ databases">
        <title>Genome sequencing of novel species.</title>
        <authorList>
            <person name="Heo J."/>
            <person name="Kim S.-J."/>
            <person name="Kim J.-S."/>
            <person name="Hong S.-B."/>
            <person name="Kwon S.-W."/>
        </authorList>
    </citation>
    <scope>NUCLEOTIDE SEQUENCE [LARGE SCALE GENOMIC DNA]</scope>
    <source>
        <strain evidence="9 10">F39-2</strain>
    </source>
</reference>
<evidence type="ECO:0000313" key="9">
    <source>
        <dbReference type="EMBL" id="QJD98431.1"/>
    </source>
</evidence>
<comment type="function">
    <text evidence="7">Catalyzes the ferrous insertion into protoporphyrin IX.</text>
</comment>
<evidence type="ECO:0000256" key="5">
    <source>
        <dbReference type="ARBA" id="ARBA00023244"/>
    </source>
</evidence>
<dbReference type="Pfam" id="PF00762">
    <property type="entry name" value="Ferrochelatase"/>
    <property type="match status" value="1"/>
</dbReference>
<keyword evidence="3 7" id="KW-0350">Heme biosynthesis</keyword>
<comment type="similarity">
    <text evidence="1 7 8">Belongs to the ferrochelatase family.</text>
</comment>
<proteinExistence type="inferred from homology"/>